<evidence type="ECO:0000313" key="6">
    <source>
        <dbReference type="Proteomes" id="UP000041394"/>
    </source>
</evidence>
<dbReference type="Proteomes" id="UP000041394">
    <property type="component" value="Unassembled WGS sequence"/>
</dbReference>
<evidence type="ECO:0000313" key="8">
    <source>
        <dbReference type="Proteomes" id="UP000045175"/>
    </source>
</evidence>
<evidence type="ECO:0000313" key="1">
    <source>
        <dbReference type="EMBL" id="CRF41426.1"/>
    </source>
</evidence>
<reference evidence="2" key="1">
    <citation type="submission" date="2014-12" db="EMBL/GenBank/DDBJ databases">
        <title>Whole genome sequences of four Staphylococcus schleiferi canine isolates.</title>
        <authorList>
            <person name="Misic A.M."/>
            <person name="Cain C."/>
            <person name="Morris D.O."/>
            <person name="Rankin S."/>
            <person name="Beiting D."/>
        </authorList>
    </citation>
    <scope>NUCLEOTIDE SEQUENCE</scope>
    <source>
        <strain evidence="1">ASB11</strain>
        <strain evidence="2">ASB13</strain>
        <strain evidence="4">ASB7</strain>
        <strain evidence="3">ASB9</strain>
    </source>
</reference>
<sequence>MLYSYLEQSVQDLQTLIQLTSQDLEDIKEANHEAVFTRNGLKKERIASFENCKALFDQEMLVLMEKNPGTPLANLLDERGSRLLKEMRQLLTQLKEINADYARIVFAVSDFYSKLMQQIVPHESTGYYNQKTVNSSFLQVQA</sequence>
<name>A0A0K2X745_9HELI</name>
<gene>
    <name evidence="1" type="ORF">HAL011_12220</name>
    <name evidence="2" type="ORF">HAL013_14250</name>
    <name evidence="4" type="ORF">HAL07_12600</name>
    <name evidence="3" type="ORF">HAL09_00470</name>
</gene>
<protein>
    <recommendedName>
        <fullName evidence="9">Flagellar biosynthesis protein FlgN</fullName>
    </recommendedName>
</protein>
<evidence type="ECO:0000313" key="3">
    <source>
        <dbReference type="EMBL" id="CRF43505.1"/>
    </source>
</evidence>
<evidence type="ECO:0000313" key="2">
    <source>
        <dbReference type="EMBL" id="CRF43200.1"/>
    </source>
</evidence>
<dbReference type="RefSeq" id="WP_053941789.1">
    <property type="nucleotide sequence ID" value="NZ_BSCV01000011.1"/>
</dbReference>
<reference evidence="5" key="2">
    <citation type="submission" date="2014-12" db="EMBL/GenBank/DDBJ databases">
        <authorList>
            <person name="Smet A."/>
        </authorList>
    </citation>
    <scope>NUCLEOTIDE SEQUENCE [LARGE SCALE GENOMIC DNA]</scope>
</reference>
<dbReference type="GeneID" id="82132194"/>
<organism evidence="2 8">
    <name type="scientific">Helicobacter ailurogastricus</name>
    <dbReference type="NCBI Taxonomy" id="1578720"/>
    <lineage>
        <taxon>Bacteria</taxon>
        <taxon>Pseudomonadati</taxon>
        <taxon>Campylobacterota</taxon>
        <taxon>Epsilonproteobacteria</taxon>
        <taxon>Campylobacterales</taxon>
        <taxon>Helicobacteraceae</taxon>
        <taxon>Helicobacter</taxon>
    </lineage>
</organism>
<dbReference type="EMBL" id="CDMN01000002">
    <property type="protein sequence ID" value="CRF43505.1"/>
    <property type="molecule type" value="Genomic_DNA"/>
</dbReference>
<accession>A0A0K2X745</accession>
<keyword evidence="5" id="KW-1185">Reference proteome</keyword>
<evidence type="ECO:0000313" key="7">
    <source>
        <dbReference type="Proteomes" id="UP000043437"/>
    </source>
</evidence>
<evidence type="ECO:0008006" key="9">
    <source>
        <dbReference type="Google" id="ProtNLM"/>
    </source>
</evidence>
<dbReference type="AlphaFoldDB" id="A0A0K2X745"/>
<reference evidence="6 7" key="3">
    <citation type="submission" date="2014-12" db="EMBL/GenBank/DDBJ databases">
        <authorList>
            <person name="Jaenicke S."/>
        </authorList>
    </citation>
    <scope>NUCLEOTIDE SEQUENCE [LARGE SCALE GENOMIC DNA]</scope>
</reference>
<dbReference type="EMBL" id="CDMH01000058">
    <property type="protein sequence ID" value="CRF43200.1"/>
    <property type="molecule type" value="Genomic_DNA"/>
</dbReference>
<dbReference type="OrthoDB" id="5334106at2"/>
<dbReference type="Proteomes" id="UP000045175">
    <property type="component" value="Unassembled WGS sequence"/>
</dbReference>
<dbReference type="EMBL" id="CDMG01000009">
    <property type="protein sequence ID" value="CRF52795.1"/>
    <property type="molecule type" value="Genomic_DNA"/>
</dbReference>
<dbReference type="Proteomes" id="UP000043437">
    <property type="component" value="Unassembled WGS sequence"/>
</dbReference>
<dbReference type="Proteomes" id="UP000038622">
    <property type="component" value="Unassembled WGS sequence"/>
</dbReference>
<evidence type="ECO:0000313" key="5">
    <source>
        <dbReference type="Proteomes" id="UP000038622"/>
    </source>
</evidence>
<proteinExistence type="predicted"/>
<evidence type="ECO:0000313" key="4">
    <source>
        <dbReference type="EMBL" id="CRF52795.1"/>
    </source>
</evidence>
<dbReference type="STRING" id="1578720.HAL011_12220"/>
<dbReference type="EMBL" id="CDML01000039">
    <property type="protein sequence ID" value="CRF41426.1"/>
    <property type="molecule type" value="Genomic_DNA"/>
</dbReference>